<dbReference type="GO" id="GO:0016324">
    <property type="term" value="C:apical plasma membrane"/>
    <property type="evidence" value="ECO:0007669"/>
    <property type="project" value="TreeGrafter"/>
</dbReference>
<accession>A0A813RVD3</accession>
<dbReference type="InterPro" id="IPR000742">
    <property type="entry name" value="EGF"/>
</dbReference>
<keyword evidence="11" id="KW-0325">Glycoprotein</keyword>
<evidence type="ECO:0000313" key="15">
    <source>
        <dbReference type="EMBL" id="CAF0787590.1"/>
    </source>
</evidence>
<dbReference type="Gene3D" id="2.120.10.30">
    <property type="entry name" value="TolB, C-terminal domain"/>
    <property type="match status" value="1"/>
</dbReference>
<reference evidence="15" key="1">
    <citation type="submission" date="2021-02" db="EMBL/GenBank/DDBJ databases">
        <authorList>
            <person name="Nowell W R."/>
        </authorList>
    </citation>
    <scope>NUCLEOTIDE SEQUENCE</scope>
</reference>
<dbReference type="SUPFAM" id="SSF63825">
    <property type="entry name" value="YWTD domain"/>
    <property type="match status" value="1"/>
</dbReference>
<organism evidence="15 16">
    <name type="scientific">Adineta steineri</name>
    <dbReference type="NCBI Taxonomy" id="433720"/>
    <lineage>
        <taxon>Eukaryota</taxon>
        <taxon>Metazoa</taxon>
        <taxon>Spiralia</taxon>
        <taxon>Gnathifera</taxon>
        <taxon>Rotifera</taxon>
        <taxon>Eurotatoria</taxon>
        <taxon>Bdelloidea</taxon>
        <taxon>Adinetida</taxon>
        <taxon>Adinetidae</taxon>
        <taxon>Adineta</taxon>
    </lineage>
</organism>
<evidence type="ECO:0000256" key="9">
    <source>
        <dbReference type="ARBA" id="ARBA00023157"/>
    </source>
</evidence>
<dbReference type="Proteomes" id="UP000663860">
    <property type="component" value="Unassembled WGS sequence"/>
</dbReference>
<dbReference type="InterPro" id="IPR011042">
    <property type="entry name" value="6-blade_b-propeller_TolB-like"/>
</dbReference>
<evidence type="ECO:0000256" key="2">
    <source>
        <dbReference type="ARBA" id="ARBA00022536"/>
    </source>
</evidence>
<dbReference type="PROSITE" id="PS51120">
    <property type="entry name" value="LDLRB"/>
    <property type="match status" value="1"/>
</dbReference>
<feature type="domain" description="EGF-like" evidence="14">
    <location>
        <begin position="255"/>
        <end position="270"/>
    </location>
</feature>
<comment type="caution">
    <text evidence="12">Lacks conserved residue(s) required for the propagation of feature annotation.</text>
</comment>
<dbReference type="SMART" id="SM00179">
    <property type="entry name" value="EGF_CA"/>
    <property type="match status" value="2"/>
</dbReference>
<dbReference type="Gene3D" id="4.10.400.10">
    <property type="entry name" value="Low-density Lipoprotein Receptor"/>
    <property type="match status" value="3"/>
</dbReference>
<dbReference type="SUPFAM" id="SSF57196">
    <property type="entry name" value="EGF/Laminin"/>
    <property type="match status" value="2"/>
</dbReference>
<dbReference type="InterPro" id="IPR018097">
    <property type="entry name" value="EGF_Ca-bd_CS"/>
</dbReference>
<comment type="caution">
    <text evidence="15">The sequence shown here is derived from an EMBL/GenBank/DDBJ whole genome shotgun (WGS) entry which is preliminary data.</text>
</comment>
<dbReference type="PROSITE" id="PS50068">
    <property type="entry name" value="LDLRA_2"/>
    <property type="match status" value="2"/>
</dbReference>
<keyword evidence="6" id="KW-0677">Repeat</keyword>
<evidence type="ECO:0000256" key="13">
    <source>
        <dbReference type="PROSITE-ProRule" id="PRU00461"/>
    </source>
</evidence>
<dbReference type="GO" id="GO:0006898">
    <property type="term" value="P:receptor-mediated endocytosis"/>
    <property type="evidence" value="ECO:0007669"/>
    <property type="project" value="TreeGrafter"/>
</dbReference>
<keyword evidence="4" id="KW-0812">Transmembrane</keyword>
<dbReference type="SMART" id="SM00135">
    <property type="entry name" value="LY"/>
    <property type="match status" value="1"/>
</dbReference>
<evidence type="ECO:0000256" key="8">
    <source>
        <dbReference type="ARBA" id="ARBA00023136"/>
    </source>
</evidence>
<keyword evidence="7" id="KW-1133">Transmembrane helix</keyword>
<dbReference type="PROSITE" id="PS01187">
    <property type="entry name" value="EGF_CA"/>
    <property type="match status" value="1"/>
</dbReference>
<dbReference type="GO" id="GO:0043235">
    <property type="term" value="C:receptor complex"/>
    <property type="evidence" value="ECO:0007669"/>
    <property type="project" value="TreeGrafter"/>
</dbReference>
<keyword evidence="2" id="KW-0245">EGF-like domain</keyword>
<dbReference type="InterPro" id="IPR001881">
    <property type="entry name" value="EGF-like_Ca-bd_dom"/>
</dbReference>
<dbReference type="PROSITE" id="PS01209">
    <property type="entry name" value="LDLRA_1"/>
    <property type="match status" value="1"/>
</dbReference>
<keyword evidence="3" id="KW-0254">Endocytosis</keyword>
<name>A0A813RVD3_9BILA</name>
<dbReference type="SUPFAM" id="SSF57424">
    <property type="entry name" value="LDL receptor-like module"/>
    <property type="match status" value="3"/>
</dbReference>
<proteinExistence type="predicted"/>
<dbReference type="FunFam" id="2.10.25.10:FF:000010">
    <property type="entry name" value="Pro-epidermal growth factor"/>
    <property type="match status" value="1"/>
</dbReference>
<dbReference type="GO" id="GO:0005509">
    <property type="term" value="F:calcium ion binding"/>
    <property type="evidence" value="ECO:0007669"/>
    <property type="project" value="InterPro"/>
</dbReference>
<evidence type="ECO:0000256" key="6">
    <source>
        <dbReference type="ARBA" id="ARBA00022737"/>
    </source>
</evidence>
<dbReference type="InterPro" id="IPR002172">
    <property type="entry name" value="LDrepeatLR_classA_rpt"/>
</dbReference>
<dbReference type="InterPro" id="IPR036055">
    <property type="entry name" value="LDL_receptor-like_sf"/>
</dbReference>
<keyword evidence="8" id="KW-0472">Membrane</keyword>
<evidence type="ECO:0000256" key="11">
    <source>
        <dbReference type="ARBA" id="ARBA00023180"/>
    </source>
</evidence>
<evidence type="ECO:0000256" key="12">
    <source>
        <dbReference type="PROSITE-ProRule" id="PRU00124"/>
    </source>
</evidence>
<dbReference type="InterPro" id="IPR051221">
    <property type="entry name" value="LDLR-related"/>
</dbReference>
<dbReference type="PANTHER" id="PTHR22722:SF14">
    <property type="entry name" value="MEGALIN, ISOFORM A"/>
    <property type="match status" value="1"/>
</dbReference>
<dbReference type="EMBL" id="CAJNOE010000038">
    <property type="protein sequence ID" value="CAF0787590.1"/>
    <property type="molecule type" value="Genomic_DNA"/>
</dbReference>
<dbReference type="SMART" id="SM00192">
    <property type="entry name" value="LDLa"/>
    <property type="match status" value="3"/>
</dbReference>
<evidence type="ECO:0000256" key="5">
    <source>
        <dbReference type="ARBA" id="ARBA00022729"/>
    </source>
</evidence>
<comment type="subcellular location">
    <subcellularLocation>
        <location evidence="1">Membrane</location>
        <topology evidence="1">Single-pass membrane protein</topology>
    </subcellularLocation>
</comment>
<evidence type="ECO:0000256" key="7">
    <source>
        <dbReference type="ARBA" id="ARBA00022989"/>
    </source>
</evidence>
<dbReference type="Gene3D" id="2.10.25.10">
    <property type="entry name" value="Laminin"/>
    <property type="match status" value="2"/>
</dbReference>
<protein>
    <recommendedName>
        <fullName evidence="14">EGF-like domain-containing protein</fullName>
    </recommendedName>
</protein>
<keyword evidence="5" id="KW-0732">Signal</keyword>
<dbReference type="AlphaFoldDB" id="A0A813RVD3"/>
<dbReference type="PROSITE" id="PS01186">
    <property type="entry name" value="EGF_2"/>
    <property type="match status" value="1"/>
</dbReference>
<gene>
    <name evidence="15" type="ORF">IZO911_LOCUS6213</name>
</gene>
<dbReference type="CDD" id="cd00112">
    <property type="entry name" value="LDLa"/>
    <property type="match status" value="3"/>
</dbReference>
<dbReference type="Pfam" id="PF07645">
    <property type="entry name" value="EGF_CA"/>
    <property type="match status" value="1"/>
</dbReference>
<dbReference type="InterPro" id="IPR000033">
    <property type="entry name" value="LDLR_classB_rpt"/>
</dbReference>
<feature type="repeat" description="LDL-receptor class B" evidence="13">
    <location>
        <begin position="363"/>
        <end position="405"/>
    </location>
</feature>
<keyword evidence="9" id="KW-1015">Disulfide bond</keyword>
<dbReference type="FunFam" id="2.10.25.10:FF:000037">
    <property type="entry name" value="Signal peptide, CUB domain and EGF-like domain-containing 2"/>
    <property type="match status" value="1"/>
</dbReference>
<evidence type="ECO:0000259" key="14">
    <source>
        <dbReference type="PROSITE" id="PS01186"/>
    </source>
</evidence>
<dbReference type="InterPro" id="IPR023415">
    <property type="entry name" value="LDLR_class-A_CS"/>
</dbReference>
<dbReference type="Pfam" id="PF00058">
    <property type="entry name" value="Ldl_recept_b"/>
    <property type="match status" value="1"/>
</dbReference>
<evidence type="ECO:0000256" key="1">
    <source>
        <dbReference type="ARBA" id="ARBA00004167"/>
    </source>
</evidence>
<dbReference type="InterPro" id="IPR049883">
    <property type="entry name" value="NOTCH1_EGF-like"/>
</dbReference>
<dbReference type="FunFam" id="4.10.400.10:FF:000002">
    <property type="entry name" value="Low-density lipoprotein receptor-related protein 1"/>
    <property type="match status" value="1"/>
</dbReference>
<evidence type="ECO:0000256" key="10">
    <source>
        <dbReference type="ARBA" id="ARBA00023170"/>
    </source>
</evidence>
<dbReference type="GO" id="GO:0042562">
    <property type="term" value="F:hormone binding"/>
    <property type="evidence" value="ECO:0007669"/>
    <property type="project" value="TreeGrafter"/>
</dbReference>
<sequence>MEQQQYSHQPYVHQPYAQHGAPYPLVPPRARTVNDILPASIPGVLGGLQVVLWLAIIGLEAGGLSYDPWRGTAYAGFWCAAWRCDGHRDCADGSDEPPTCGARNCTSTEFRCVTSGECIPEAWVCDHEDDCEDGSDEQTPQCQATTFSCPDNQMPCPDTTIHQCVNISQVCDGKLDCPGGGDESPLCNSDQCSINNGGCSHRCHASPFGVLCLCEPGFHVKNTTNYKKCEDIDECEEDPYTCHQHCLNTNGSFICGCDDGFILQTDGRSCKIINETGIRLLVAFGPTMAWASPTMQTYGRMNLGPDMRYLPSFDVDNQTNTYFWSDLAANTIYSRTPQARNYTKIISSGNSYIAGIAFDWIGRNLYWTDYILEHVEVSTMDGRYRRILFHENLTNPWAIAVDPRAGVRFLFLTDWG</sequence>
<evidence type="ECO:0000256" key="4">
    <source>
        <dbReference type="ARBA" id="ARBA00022692"/>
    </source>
</evidence>
<evidence type="ECO:0000313" key="16">
    <source>
        <dbReference type="Proteomes" id="UP000663860"/>
    </source>
</evidence>
<keyword evidence="10" id="KW-0675">Receptor</keyword>
<dbReference type="Pfam" id="PF00057">
    <property type="entry name" value="Ldl_recept_a"/>
    <property type="match status" value="1"/>
</dbReference>
<dbReference type="PRINTS" id="PR00261">
    <property type="entry name" value="LDLRECEPTOR"/>
</dbReference>
<evidence type="ECO:0000256" key="3">
    <source>
        <dbReference type="ARBA" id="ARBA00022583"/>
    </source>
</evidence>
<dbReference type="PANTHER" id="PTHR22722">
    <property type="entry name" value="LOW-DENSITY LIPOPROTEIN RECEPTOR-RELATED PROTEIN 2-RELATED"/>
    <property type="match status" value="1"/>
</dbReference>
<dbReference type="SMART" id="SM00181">
    <property type="entry name" value="EGF"/>
    <property type="match status" value="2"/>
</dbReference>